<evidence type="ECO:0000313" key="3">
    <source>
        <dbReference type="EMBL" id="KAA2240727.1"/>
    </source>
</evidence>
<evidence type="ECO:0000259" key="2">
    <source>
        <dbReference type="Pfam" id="PF07995"/>
    </source>
</evidence>
<feature type="chain" id="PRO_5022822392" evidence="1">
    <location>
        <begin position="18"/>
        <end position="415"/>
    </location>
</feature>
<dbReference type="Pfam" id="PF07995">
    <property type="entry name" value="GSDH"/>
    <property type="match status" value="1"/>
</dbReference>
<evidence type="ECO:0000313" key="4">
    <source>
        <dbReference type="Proteomes" id="UP000324611"/>
    </source>
</evidence>
<accession>A0A5B2VRC3</accession>
<feature type="domain" description="Glucose/Sorbosone dehydrogenase" evidence="2">
    <location>
        <begin position="57"/>
        <end position="403"/>
    </location>
</feature>
<dbReference type="InterPro" id="IPR012938">
    <property type="entry name" value="Glc/Sorbosone_DH"/>
</dbReference>
<proteinExistence type="predicted"/>
<dbReference type="AlphaFoldDB" id="A0A5B2VRC3"/>
<organism evidence="3 4">
    <name type="scientific">Chitinophaga agrisoli</name>
    <dbReference type="NCBI Taxonomy" id="2607653"/>
    <lineage>
        <taxon>Bacteria</taxon>
        <taxon>Pseudomonadati</taxon>
        <taxon>Bacteroidota</taxon>
        <taxon>Chitinophagia</taxon>
        <taxon>Chitinophagales</taxon>
        <taxon>Chitinophagaceae</taxon>
        <taxon>Chitinophaga</taxon>
    </lineage>
</organism>
<dbReference type="PROSITE" id="PS51257">
    <property type="entry name" value="PROKAR_LIPOPROTEIN"/>
    <property type="match status" value="1"/>
</dbReference>
<feature type="signal peptide" evidence="1">
    <location>
        <begin position="1"/>
        <end position="17"/>
    </location>
</feature>
<gene>
    <name evidence="3" type="ORF">F0L74_31795</name>
</gene>
<name>A0A5B2VRC3_9BACT</name>
<dbReference type="Gene3D" id="2.120.10.30">
    <property type="entry name" value="TolB, C-terminal domain"/>
    <property type="match status" value="1"/>
</dbReference>
<dbReference type="InterPro" id="IPR011041">
    <property type="entry name" value="Quinoprot_gluc/sorb_DH_b-prop"/>
</dbReference>
<reference evidence="3 4" key="1">
    <citation type="submission" date="2019-09" db="EMBL/GenBank/DDBJ databases">
        <title>Chitinophaga ginsengihumi sp. nov., isolated from soil of ginseng rhizosphere.</title>
        <authorList>
            <person name="Lee J."/>
        </authorList>
    </citation>
    <scope>NUCLEOTIDE SEQUENCE [LARGE SCALE GENOMIC DNA]</scope>
    <source>
        <strain evidence="3 4">BN140078</strain>
    </source>
</reference>
<dbReference type="PANTHER" id="PTHR19328:SF75">
    <property type="entry name" value="ALDOSE SUGAR DEHYDROGENASE YLII"/>
    <property type="match status" value="1"/>
</dbReference>
<protein>
    <submittedName>
        <fullName evidence="3">PQQ-dependent sugar dehydrogenase</fullName>
    </submittedName>
</protein>
<sequence length="415" mass="45941">MKGNLQAVILAAALAMAACHQPSGTDHQTTGNDTISTKDSSGLTFKLIKVADSLPGPVALENAHDGTGRLFVGGQGGAIWIIKNGKPSREPFLDIRRSLVHMEDKYMDVGLLGFAFHPDYKHNGRFFVHYSAPPRIKGYDNKSVLAEYHVSTDNPDKAVPTGKVLLIVDQPEENHNGGNIVFGKDGYLYMGFGDGGGQGDKHGTIGNGQDLNQLLGKIIRIDVNHGAPYKIPPDNPFVGKKARPEIWAYGMRMPWRISFDSKTGELFCGDVGQDTYEEVDIIEKGLNYGWRAMEGFHIYDTVLYNRGGDFIRPIAEYKHTTGVSITGGFVYRGSQYPAMEGKYIFADWAFKVFYLQQEGDKWAMHDAHFEDKKDNVFPFRINSFGQGEDGEIYMVTQNDVGALNHSGVIYKITAL</sequence>
<evidence type="ECO:0000256" key="1">
    <source>
        <dbReference type="SAM" id="SignalP"/>
    </source>
</evidence>
<dbReference type="SUPFAM" id="SSF50952">
    <property type="entry name" value="Soluble quinoprotein glucose dehydrogenase"/>
    <property type="match status" value="1"/>
</dbReference>
<reference evidence="3 4" key="2">
    <citation type="submission" date="2019-09" db="EMBL/GenBank/DDBJ databases">
        <authorList>
            <person name="Jin C."/>
        </authorList>
    </citation>
    <scope>NUCLEOTIDE SEQUENCE [LARGE SCALE GENOMIC DNA]</scope>
    <source>
        <strain evidence="3 4">BN140078</strain>
    </source>
</reference>
<dbReference type="PANTHER" id="PTHR19328">
    <property type="entry name" value="HEDGEHOG-INTERACTING PROTEIN"/>
    <property type="match status" value="1"/>
</dbReference>
<dbReference type="InterPro" id="IPR011042">
    <property type="entry name" value="6-blade_b-propeller_TolB-like"/>
</dbReference>
<comment type="caution">
    <text evidence="3">The sequence shown here is derived from an EMBL/GenBank/DDBJ whole genome shotgun (WGS) entry which is preliminary data.</text>
</comment>
<dbReference type="Proteomes" id="UP000324611">
    <property type="component" value="Unassembled WGS sequence"/>
</dbReference>
<dbReference type="RefSeq" id="WP_149841904.1">
    <property type="nucleotide sequence ID" value="NZ_VUOC01000004.1"/>
</dbReference>
<keyword evidence="4" id="KW-1185">Reference proteome</keyword>
<dbReference type="EMBL" id="VUOC01000004">
    <property type="protein sequence ID" value="KAA2240727.1"/>
    <property type="molecule type" value="Genomic_DNA"/>
</dbReference>
<keyword evidence="1" id="KW-0732">Signal</keyword>